<sequence length="392" mass="41851">MRGPSSIVESLRAAQGKWSALDTVLLEERQFAGGEGFRCTYYILEGGGEEAGVGSGAGAGAEAVQGVEGVGSGSGAAAGSEQLQAQNEQTGAVIGGNDKSLVNIIMSAEDAKVLWTRFKATEAIENSTQAAQRRAALDARPFVEPPRHNTARGNQPAFPAGVPQAGVPLAQNLITQQTRNIRLFLQQIAPNPRPNLQQLLAMPVIRNITLRASKASGKPFRFDPTAATSTTNNANKDKEMDHRAAALGYCAGEVALSACSACRKRKETAGPAEQGRFMECVVVLDEELQLLYLPALTGGGGDGEEGGDREEDRGKFYSEFAIKVDFSLEMSKALKNQEMKGFLGHGPGVSTSEVKDKKKLPPVELPHGRRIFAVTLRIRFAVAHPQYTFQAN</sequence>
<dbReference type="AlphaFoldDB" id="A0A8H4RHM5"/>
<evidence type="ECO:0000313" key="2">
    <source>
        <dbReference type="Proteomes" id="UP000566819"/>
    </source>
</evidence>
<name>A0A8H4RHM5_9HELO</name>
<gene>
    <name evidence="1" type="ORF">G7Y89_g9037</name>
</gene>
<dbReference type="Proteomes" id="UP000566819">
    <property type="component" value="Unassembled WGS sequence"/>
</dbReference>
<reference evidence="1 2" key="1">
    <citation type="submission" date="2020-03" db="EMBL/GenBank/DDBJ databases">
        <title>Draft Genome Sequence of Cudoniella acicularis.</title>
        <authorList>
            <person name="Buettner E."/>
            <person name="Kellner H."/>
        </authorList>
    </citation>
    <scope>NUCLEOTIDE SEQUENCE [LARGE SCALE GENOMIC DNA]</scope>
    <source>
        <strain evidence="1 2">DSM 108380</strain>
    </source>
</reference>
<accession>A0A8H4RHM5</accession>
<evidence type="ECO:0000313" key="1">
    <source>
        <dbReference type="EMBL" id="KAF4629118.1"/>
    </source>
</evidence>
<protein>
    <submittedName>
        <fullName evidence="1">Uncharacterized protein</fullName>
    </submittedName>
</protein>
<proteinExistence type="predicted"/>
<dbReference type="EMBL" id="JAAMPI010000718">
    <property type="protein sequence ID" value="KAF4629118.1"/>
    <property type="molecule type" value="Genomic_DNA"/>
</dbReference>
<organism evidence="1 2">
    <name type="scientific">Cudoniella acicularis</name>
    <dbReference type="NCBI Taxonomy" id="354080"/>
    <lineage>
        <taxon>Eukaryota</taxon>
        <taxon>Fungi</taxon>
        <taxon>Dikarya</taxon>
        <taxon>Ascomycota</taxon>
        <taxon>Pezizomycotina</taxon>
        <taxon>Leotiomycetes</taxon>
        <taxon>Helotiales</taxon>
        <taxon>Tricladiaceae</taxon>
        <taxon>Cudoniella</taxon>
    </lineage>
</organism>
<keyword evidence="2" id="KW-1185">Reference proteome</keyword>
<comment type="caution">
    <text evidence="1">The sequence shown here is derived from an EMBL/GenBank/DDBJ whole genome shotgun (WGS) entry which is preliminary data.</text>
</comment>